<evidence type="ECO:0000259" key="1">
    <source>
        <dbReference type="PROSITE" id="PS50943"/>
    </source>
</evidence>
<name>A0AA95HAX6_9GAMM</name>
<feature type="domain" description="HTH cro/C1-type" evidence="1">
    <location>
        <begin position="35"/>
        <end position="53"/>
    </location>
</feature>
<evidence type="ECO:0000313" key="2">
    <source>
        <dbReference type="EMBL" id="WGZ93861.1"/>
    </source>
</evidence>
<dbReference type="PROSITE" id="PS50943">
    <property type="entry name" value="HTH_CROC1"/>
    <property type="match status" value="1"/>
</dbReference>
<dbReference type="InterPro" id="IPR001387">
    <property type="entry name" value="Cro/C1-type_HTH"/>
</dbReference>
<proteinExistence type="predicted"/>
<organism evidence="2">
    <name type="scientific">Candidatus Thiothrix putei</name>
    <dbReference type="NCBI Taxonomy" id="3080811"/>
    <lineage>
        <taxon>Bacteria</taxon>
        <taxon>Pseudomonadati</taxon>
        <taxon>Pseudomonadota</taxon>
        <taxon>Gammaproteobacteria</taxon>
        <taxon>Thiotrichales</taxon>
        <taxon>Thiotrichaceae</taxon>
        <taxon>Thiothrix</taxon>
    </lineage>
</organism>
<sequence>MSDLKKYISKHQQRDATFADNFDNGYQSFKIGVLLRQAREAAGITQETIAERLLCDFKGKPTRASNKVVKKANSKKLKKSHAVCYNWA</sequence>
<reference evidence="2" key="2">
    <citation type="submission" date="2023-04" db="EMBL/GenBank/DDBJ databases">
        <authorList>
            <person name="Beletskiy A.V."/>
            <person name="Mardanov A.V."/>
            <person name="Ravin N.V."/>
        </authorList>
    </citation>
    <scope>NUCLEOTIDE SEQUENCE</scope>
    <source>
        <strain evidence="2">GKL-02</strain>
    </source>
</reference>
<dbReference type="KEGG" id="tput:QJT81_19055"/>
<gene>
    <name evidence="2" type="ORF">QJT81_19055</name>
</gene>
<protein>
    <recommendedName>
        <fullName evidence="1">HTH cro/C1-type domain-containing protein</fullName>
    </recommendedName>
</protein>
<reference evidence="2" key="1">
    <citation type="journal article" date="2023" name="Int. J. Mol. Sci.">
        <title>Metagenomics Revealed a New Genus 'Candidatus Thiocaldithrix dubininis' gen. nov., sp. nov. and a New Species 'Candidatus Thiothrix putei' sp. nov. in the Family Thiotrichaceae, Some Members of Which Have Traits of Both Na+- and H+-Motive Energetics.</title>
        <authorList>
            <person name="Ravin N.V."/>
            <person name="Muntyan M.S."/>
            <person name="Smolyakov D.D."/>
            <person name="Rudenko T.S."/>
            <person name="Beletsky A.V."/>
            <person name="Mardanov A.V."/>
            <person name="Grabovich M.Y."/>
        </authorList>
    </citation>
    <scope>NUCLEOTIDE SEQUENCE</scope>
    <source>
        <strain evidence="2">GKL-02</strain>
    </source>
</reference>
<dbReference type="Proteomes" id="UP001301326">
    <property type="component" value="Chromosome"/>
</dbReference>
<dbReference type="EMBL" id="CP124756">
    <property type="protein sequence ID" value="WGZ93861.1"/>
    <property type="molecule type" value="Genomic_DNA"/>
</dbReference>
<dbReference type="CDD" id="cd00093">
    <property type="entry name" value="HTH_XRE"/>
    <property type="match status" value="1"/>
</dbReference>
<accession>A0AA95HAX6</accession>
<dbReference type="AlphaFoldDB" id="A0AA95HAX6"/>